<protein>
    <submittedName>
        <fullName evidence="3">Uncharacterized protein</fullName>
    </submittedName>
</protein>
<dbReference type="InterPro" id="IPR000408">
    <property type="entry name" value="Reg_chr_condens"/>
</dbReference>
<feature type="chain" id="PRO_5018199867" evidence="2">
    <location>
        <begin position="22"/>
        <end position="309"/>
    </location>
</feature>
<reference evidence="3 4" key="1">
    <citation type="submission" date="2018-03" db="EMBL/GenBank/DDBJ databases">
        <authorList>
            <person name="Fogelqvist J."/>
        </authorList>
    </citation>
    <scope>NUCLEOTIDE SEQUENCE [LARGE SCALE GENOMIC DNA]</scope>
</reference>
<evidence type="ECO:0000313" key="3">
    <source>
        <dbReference type="EMBL" id="SPQ93702.1"/>
    </source>
</evidence>
<dbReference type="InterPro" id="IPR009091">
    <property type="entry name" value="RCC1/BLIP-II"/>
</dbReference>
<evidence type="ECO:0000256" key="2">
    <source>
        <dbReference type="SAM" id="SignalP"/>
    </source>
</evidence>
<dbReference type="PROSITE" id="PS50012">
    <property type="entry name" value="RCC1_3"/>
    <property type="match status" value="1"/>
</dbReference>
<dbReference type="EMBL" id="OVEO01000001">
    <property type="protein sequence ID" value="SPQ93702.1"/>
    <property type="molecule type" value="Genomic_DNA"/>
</dbReference>
<dbReference type="SUPFAM" id="SSF50985">
    <property type="entry name" value="RCC1/BLIP-II"/>
    <property type="match status" value="1"/>
</dbReference>
<dbReference type="Gene3D" id="2.130.10.30">
    <property type="entry name" value="Regulator of chromosome condensation 1/beta-lactamase-inhibitor protein II"/>
    <property type="match status" value="1"/>
</dbReference>
<dbReference type="GO" id="GO:0005737">
    <property type="term" value="C:cytoplasm"/>
    <property type="evidence" value="ECO:0007669"/>
    <property type="project" value="TreeGrafter"/>
</dbReference>
<dbReference type="Pfam" id="PF13540">
    <property type="entry name" value="RCC1_2"/>
    <property type="match status" value="3"/>
</dbReference>
<dbReference type="PANTHER" id="PTHR45982">
    <property type="entry name" value="REGULATOR OF CHROMOSOME CONDENSATION"/>
    <property type="match status" value="1"/>
</dbReference>
<dbReference type="GO" id="GO:0005085">
    <property type="term" value="F:guanyl-nucleotide exchange factor activity"/>
    <property type="evidence" value="ECO:0007669"/>
    <property type="project" value="TreeGrafter"/>
</dbReference>
<keyword evidence="3" id="KW-0496">Mitochondrion</keyword>
<dbReference type="InterPro" id="IPR051553">
    <property type="entry name" value="Ran_GTPase-activating"/>
</dbReference>
<sequence>MAWASLVIVVAVVGVVDRSHASCPPMTYGPGCTPCACAWHQYCRPDIGCSPRGQRICSGRAHSCRQTLNGTLTCWGDNSFGQATPVVSSSPALRVACGSRHTCVLHANQTMSCFGDNRLGQSSPPVGSFVDVAAGDTTSCAIATNGSLSCWGSAATQSSVVAPSQPMLLIAPQVYVQVRASSTDAFLALAQDGTMVFFGVSSTGNSVTPTSALFAEVCIGPTHGCGIRQDGSVTCWGGIADIGPSTGAAHLSCGNGFSCAIGIDKTLQCWGPRVVSQPTVTTDYVAVASSNHSTCSITASETTRCFNVF</sequence>
<feature type="repeat" description="RCC1" evidence="1">
    <location>
        <begin position="70"/>
        <end position="108"/>
    </location>
</feature>
<gene>
    <name evidence="3" type="ORF">PLBR_LOCUS917</name>
</gene>
<geneLocation type="mitochondrion" evidence="3"/>
<feature type="signal peptide" evidence="2">
    <location>
        <begin position="1"/>
        <end position="21"/>
    </location>
</feature>
<evidence type="ECO:0000313" key="4">
    <source>
        <dbReference type="Proteomes" id="UP000290189"/>
    </source>
</evidence>
<proteinExistence type="predicted"/>
<accession>A0A3P3Y0S9</accession>
<dbReference type="Proteomes" id="UP000290189">
    <property type="component" value="Unassembled WGS sequence"/>
</dbReference>
<evidence type="ECO:0000256" key="1">
    <source>
        <dbReference type="PROSITE-ProRule" id="PRU00235"/>
    </source>
</evidence>
<dbReference type="PANTHER" id="PTHR45982:SF1">
    <property type="entry name" value="REGULATOR OF CHROMOSOME CONDENSATION"/>
    <property type="match status" value="1"/>
</dbReference>
<dbReference type="AlphaFoldDB" id="A0A3P3Y0S9"/>
<keyword evidence="2" id="KW-0732">Signal</keyword>
<name>A0A3P3Y0S9_PLABS</name>
<organism evidence="3 4">
    <name type="scientific">Plasmodiophora brassicae</name>
    <name type="common">Clubroot disease agent</name>
    <dbReference type="NCBI Taxonomy" id="37360"/>
    <lineage>
        <taxon>Eukaryota</taxon>
        <taxon>Sar</taxon>
        <taxon>Rhizaria</taxon>
        <taxon>Endomyxa</taxon>
        <taxon>Phytomyxea</taxon>
        <taxon>Plasmodiophorida</taxon>
        <taxon>Plasmodiophoridae</taxon>
        <taxon>Plasmodiophora</taxon>
    </lineage>
</organism>